<dbReference type="Gene3D" id="3.40.47.10">
    <property type="match status" value="2"/>
</dbReference>
<evidence type="ECO:0000313" key="8">
    <source>
        <dbReference type="EMBL" id="WDF67659.1"/>
    </source>
</evidence>
<comment type="similarity">
    <text evidence="1 5">Belongs to the thiolase-like superfamily. Thiolase family.</text>
</comment>
<dbReference type="Pfam" id="PF02803">
    <property type="entry name" value="Thiolase_C"/>
    <property type="match status" value="1"/>
</dbReference>
<evidence type="ECO:0000259" key="7">
    <source>
        <dbReference type="Pfam" id="PF02803"/>
    </source>
</evidence>
<dbReference type="PROSITE" id="PS00099">
    <property type="entry name" value="THIOLASE_3"/>
    <property type="match status" value="1"/>
</dbReference>
<evidence type="ECO:0000256" key="3">
    <source>
        <dbReference type="ARBA" id="ARBA00023315"/>
    </source>
</evidence>
<protein>
    <submittedName>
        <fullName evidence="8">Thiolase family protein</fullName>
    </submittedName>
</protein>
<dbReference type="CDD" id="cd00751">
    <property type="entry name" value="thiolase"/>
    <property type="match status" value="1"/>
</dbReference>
<dbReference type="InterPro" id="IPR020616">
    <property type="entry name" value="Thiolase_N"/>
</dbReference>
<evidence type="ECO:0000256" key="2">
    <source>
        <dbReference type="ARBA" id="ARBA00022679"/>
    </source>
</evidence>
<dbReference type="SUPFAM" id="SSF53901">
    <property type="entry name" value="Thiolase-like"/>
    <property type="match status" value="2"/>
</dbReference>
<dbReference type="Proteomes" id="UP001221558">
    <property type="component" value="Chromosome"/>
</dbReference>
<dbReference type="NCBIfam" id="TIGR01930">
    <property type="entry name" value="AcCoA-C-Actrans"/>
    <property type="match status" value="1"/>
</dbReference>
<dbReference type="PROSITE" id="PS00098">
    <property type="entry name" value="THIOLASE_1"/>
    <property type="match status" value="1"/>
</dbReference>
<reference evidence="8 9" key="1">
    <citation type="submission" date="2023-02" db="EMBL/GenBank/DDBJ databases">
        <title>Genome sequence of Sphingobacterium sp. KACC 22765.</title>
        <authorList>
            <person name="Kim S."/>
            <person name="Heo J."/>
            <person name="Kwon S.-W."/>
        </authorList>
    </citation>
    <scope>NUCLEOTIDE SEQUENCE [LARGE SCALE GENOMIC DNA]</scope>
    <source>
        <strain evidence="8 9">KACC 22765</strain>
    </source>
</reference>
<keyword evidence="3 5" id="KW-0012">Acyltransferase</keyword>
<sequence>MSKRVFIVAAQRTPIGSFGGSLSSLSATELGSKVVAGLLERTKIDVSEINDILMGCVLQAGVGQAPARQVAKLAGIPDHVSATTVNKVCASGMKAVSLAAQSILLGDAEVVVAGGMESMSQVPYYVPATRWGAKYGAQPMLDGIQRDGLSDAYSQDAMGFFAELCAEKYAIDRDAQDAYATLSYQRSAAAWQAGKFQDEVLPISIKSRKGEQLVATDEEFSQVDFARMAQLKPAFKEGGTVTAANASTLSDGAAALLLVSEAKLIQLGLTPLAEIVSYADAEQAPAWFTTTPYIAAKKALEKANLPLSAIDYAEFNEAFSVVALANAQLLDIPLEKINVYGGAVSLGHPIGCSGARILTTLISILQQEGGTYGLAAICNGGGGASAMIIKRVSVPD</sequence>
<dbReference type="PANTHER" id="PTHR18919:SF165">
    <property type="entry name" value="ACETYL-COA ACETYLTRANSFERASE"/>
    <property type="match status" value="1"/>
</dbReference>
<dbReference type="InterPro" id="IPR020617">
    <property type="entry name" value="Thiolase_C"/>
</dbReference>
<feature type="domain" description="Thiolase N-terminal" evidence="6">
    <location>
        <begin position="5"/>
        <end position="261"/>
    </location>
</feature>
<evidence type="ECO:0000256" key="5">
    <source>
        <dbReference type="RuleBase" id="RU003557"/>
    </source>
</evidence>
<dbReference type="InterPro" id="IPR002155">
    <property type="entry name" value="Thiolase"/>
</dbReference>
<dbReference type="EMBL" id="CP117880">
    <property type="protein sequence ID" value="WDF67659.1"/>
    <property type="molecule type" value="Genomic_DNA"/>
</dbReference>
<evidence type="ECO:0000313" key="9">
    <source>
        <dbReference type="Proteomes" id="UP001221558"/>
    </source>
</evidence>
<evidence type="ECO:0000256" key="4">
    <source>
        <dbReference type="ARBA" id="ARBA00037924"/>
    </source>
</evidence>
<dbReference type="InterPro" id="IPR016039">
    <property type="entry name" value="Thiolase-like"/>
</dbReference>
<feature type="domain" description="Thiolase C-terminal" evidence="7">
    <location>
        <begin position="269"/>
        <end position="391"/>
    </location>
</feature>
<dbReference type="InterPro" id="IPR020610">
    <property type="entry name" value="Thiolase_AS"/>
</dbReference>
<dbReference type="Pfam" id="PF00108">
    <property type="entry name" value="Thiolase_N"/>
    <property type="match status" value="1"/>
</dbReference>
<gene>
    <name evidence="8" type="ORF">PQ465_15265</name>
</gene>
<comment type="pathway">
    <text evidence="4">Metabolic intermediate biosynthesis; (R)-mevalonate biosynthesis; (R)-mevalonate from acetyl-CoA: step 1/3.</text>
</comment>
<dbReference type="PIRSF" id="PIRSF000429">
    <property type="entry name" value="Ac-CoA_Ac_transf"/>
    <property type="match status" value="1"/>
</dbReference>
<dbReference type="RefSeq" id="WP_274266386.1">
    <property type="nucleotide sequence ID" value="NZ_CP117880.1"/>
</dbReference>
<evidence type="ECO:0000259" key="6">
    <source>
        <dbReference type="Pfam" id="PF00108"/>
    </source>
</evidence>
<keyword evidence="9" id="KW-1185">Reference proteome</keyword>
<accession>A0ABY7WGC1</accession>
<dbReference type="PANTHER" id="PTHR18919">
    <property type="entry name" value="ACETYL-COA C-ACYLTRANSFERASE"/>
    <property type="match status" value="1"/>
</dbReference>
<keyword evidence="2 5" id="KW-0808">Transferase</keyword>
<organism evidence="8 9">
    <name type="scientific">Sphingobacterium oryzagri</name>
    <dbReference type="NCBI Taxonomy" id="3025669"/>
    <lineage>
        <taxon>Bacteria</taxon>
        <taxon>Pseudomonadati</taxon>
        <taxon>Bacteroidota</taxon>
        <taxon>Sphingobacteriia</taxon>
        <taxon>Sphingobacteriales</taxon>
        <taxon>Sphingobacteriaceae</taxon>
        <taxon>Sphingobacterium</taxon>
    </lineage>
</organism>
<dbReference type="InterPro" id="IPR020615">
    <property type="entry name" value="Thiolase_acyl_enz_int_AS"/>
</dbReference>
<proteinExistence type="inferred from homology"/>
<name>A0ABY7WGC1_9SPHI</name>
<dbReference type="PROSITE" id="PS00737">
    <property type="entry name" value="THIOLASE_2"/>
    <property type="match status" value="1"/>
</dbReference>
<evidence type="ECO:0000256" key="1">
    <source>
        <dbReference type="ARBA" id="ARBA00010982"/>
    </source>
</evidence>
<dbReference type="InterPro" id="IPR020613">
    <property type="entry name" value="Thiolase_CS"/>
</dbReference>